<dbReference type="EMBL" id="QKYT01001424">
    <property type="protein sequence ID" value="RIA79253.1"/>
    <property type="molecule type" value="Genomic_DNA"/>
</dbReference>
<organism evidence="1 2">
    <name type="scientific">Glomus cerebriforme</name>
    <dbReference type="NCBI Taxonomy" id="658196"/>
    <lineage>
        <taxon>Eukaryota</taxon>
        <taxon>Fungi</taxon>
        <taxon>Fungi incertae sedis</taxon>
        <taxon>Mucoromycota</taxon>
        <taxon>Glomeromycotina</taxon>
        <taxon>Glomeromycetes</taxon>
        <taxon>Glomerales</taxon>
        <taxon>Glomeraceae</taxon>
        <taxon>Glomus</taxon>
    </lineage>
</organism>
<evidence type="ECO:0000313" key="1">
    <source>
        <dbReference type="EMBL" id="RIA79253.1"/>
    </source>
</evidence>
<accession>A0A397RYJ0</accession>
<sequence>MACSKFFSGDLPELLNEIIQYFQNDYKTLYSCILVNKLLCRLIIPLLWEDPFTTAIYKYDFRNYHFIRIYLNNLSDEDKTKLNEYKRINNIDNDLFSKKSNALFNYPSFIKRLNVKVFIRCIEKYLTQIINLLPSHPSNSYLTKSLYELLLKLFIENGANLHTFEAVMPGRHYDYIEYFNYNFIQYPNFICDIRKFKLLFCDDKVANETTFHSFLKYLCLNCHSISSLYLRFSDDTLIQKYLSQMINSQKDLKKITFEGTINNFTLSNPLLSLKNSNCSNTLKTIIFNRVEFYNIVTINEIFEELNVLESIHILNCNSLNSNFTRQIMNMIKPFKLKTLIIDDNEILENSHFESLELLLQKSGIYLENFKFGFEIDEVNGNIESSQLLISITNYCTKIKFLDLTLDDQNLNSALNLIVNIKQSLDYLSIRCHYFESSSIILQNLGQILPSKLEYLNLRLTFEIRTCIIIHGR</sequence>
<proteinExistence type="predicted"/>
<dbReference type="OrthoDB" id="2305901at2759"/>
<dbReference type="AlphaFoldDB" id="A0A397RYJ0"/>
<keyword evidence="2" id="KW-1185">Reference proteome</keyword>
<comment type="caution">
    <text evidence="1">The sequence shown here is derived from an EMBL/GenBank/DDBJ whole genome shotgun (WGS) entry which is preliminary data.</text>
</comment>
<dbReference type="Proteomes" id="UP000265703">
    <property type="component" value="Unassembled WGS sequence"/>
</dbReference>
<evidence type="ECO:0008006" key="3">
    <source>
        <dbReference type="Google" id="ProtNLM"/>
    </source>
</evidence>
<name>A0A397RYJ0_9GLOM</name>
<evidence type="ECO:0000313" key="2">
    <source>
        <dbReference type="Proteomes" id="UP000265703"/>
    </source>
</evidence>
<reference evidence="1 2" key="1">
    <citation type="submission" date="2018-06" db="EMBL/GenBank/DDBJ databases">
        <title>Comparative genomics reveals the genomic features of Rhizophagus irregularis, R. cerebriforme, R. diaphanum and Gigaspora rosea, and their symbiotic lifestyle signature.</title>
        <authorList>
            <person name="Morin E."/>
            <person name="San Clemente H."/>
            <person name="Chen E.C.H."/>
            <person name="De La Providencia I."/>
            <person name="Hainaut M."/>
            <person name="Kuo A."/>
            <person name="Kohler A."/>
            <person name="Murat C."/>
            <person name="Tang N."/>
            <person name="Roy S."/>
            <person name="Loubradou J."/>
            <person name="Henrissat B."/>
            <person name="Grigoriev I.V."/>
            <person name="Corradi N."/>
            <person name="Roux C."/>
            <person name="Martin F.M."/>
        </authorList>
    </citation>
    <scope>NUCLEOTIDE SEQUENCE [LARGE SCALE GENOMIC DNA]</scope>
    <source>
        <strain evidence="1 2">DAOM 227022</strain>
    </source>
</reference>
<gene>
    <name evidence="1" type="ORF">C1645_841150</name>
</gene>
<protein>
    <recommendedName>
        <fullName evidence="3">F-box domain-containing protein</fullName>
    </recommendedName>
</protein>